<gene>
    <name evidence="3" type="primary">20205251</name>
    <name evidence="2" type="ORF">HELRODRAFT_175107</name>
</gene>
<evidence type="ECO:0000313" key="3">
    <source>
        <dbReference type="EnsemblMetazoa" id="HelroP175107"/>
    </source>
</evidence>
<dbReference type="GeneID" id="20205251"/>
<sequence>MTVMLKNDHSSKNKNNSTKNVLSIGRSLANNINNVQNMNLDNAFEMLNPPLRNKLNGNYANNYSLNRHGDHARYLAILSLRNILYNTATSSTTSFQATTATTTHATSACSIQIRAKIGQTIVVTSYLRPTFYINSQQHQQNQQQSQHQQTFATSFQSFNNSTAKGNSSSSDVLNTNNDLPSIDFLRSWLFTVAQNKFQSQTASTTKFSTFSNCFSTILLVDGNTNHLMNSCSGNKMTSQRKDQFKSRSHEINITLLPTAYRDNYNTYITNSNHNHNNHNNHYYNYYSYNNDDNNHAVNGKNNYKKFNIDMNSIKFGNNAQHQQHHHQQQQQRHQQHLPQHLPQQQPEQQLQHQLQSPEITTDWFLLIKLEVQTCCSNFLCPVGTKSKLASSFETQIT</sequence>
<proteinExistence type="predicted"/>
<dbReference type="AlphaFoldDB" id="T1F8V2"/>
<evidence type="ECO:0000313" key="4">
    <source>
        <dbReference type="Proteomes" id="UP000015101"/>
    </source>
</evidence>
<name>T1F8V2_HELRO</name>
<feature type="compositionally biased region" description="Low complexity" evidence="1">
    <location>
        <begin position="328"/>
        <end position="354"/>
    </location>
</feature>
<dbReference type="HOGENOM" id="CLU_694995_0_0_1"/>
<dbReference type="EnsemblMetazoa" id="HelroT175107">
    <property type="protein sequence ID" value="HelroP175107"/>
    <property type="gene ID" value="HelroG175107"/>
</dbReference>
<evidence type="ECO:0000256" key="1">
    <source>
        <dbReference type="SAM" id="MobiDB-lite"/>
    </source>
</evidence>
<dbReference type="Proteomes" id="UP000015101">
    <property type="component" value="Unassembled WGS sequence"/>
</dbReference>
<dbReference type="KEGG" id="hro:HELRODRAFT_175107"/>
<dbReference type="EMBL" id="AMQM01005149">
    <property type="status" value="NOT_ANNOTATED_CDS"/>
    <property type="molecule type" value="Genomic_DNA"/>
</dbReference>
<keyword evidence="4" id="KW-1185">Reference proteome</keyword>
<feature type="region of interest" description="Disordered" evidence="1">
    <location>
        <begin position="318"/>
        <end position="354"/>
    </location>
</feature>
<dbReference type="CTD" id="20205251"/>
<dbReference type="RefSeq" id="XP_009020792.1">
    <property type="nucleotide sequence ID" value="XM_009022544.1"/>
</dbReference>
<accession>T1F8V2</accession>
<reference evidence="4" key="1">
    <citation type="submission" date="2012-12" db="EMBL/GenBank/DDBJ databases">
        <authorList>
            <person name="Hellsten U."/>
            <person name="Grimwood J."/>
            <person name="Chapman J.A."/>
            <person name="Shapiro H."/>
            <person name="Aerts A."/>
            <person name="Otillar R.P."/>
            <person name="Terry A.Y."/>
            <person name="Boore J.L."/>
            <person name="Simakov O."/>
            <person name="Marletaz F."/>
            <person name="Cho S.-J."/>
            <person name="Edsinger-Gonzales E."/>
            <person name="Havlak P."/>
            <person name="Kuo D.-H."/>
            <person name="Larsson T."/>
            <person name="Lv J."/>
            <person name="Arendt D."/>
            <person name="Savage R."/>
            <person name="Osoegawa K."/>
            <person name="de Jong P."/>
            <person name="Lindberg D.R."/>
            <person name="Seaver E.C."/>
            <person name="Weisblat D.A."/>
            <person name="Putnam N.H."/>
            <person name="Grigoriev I.V."/>
            <person name="Rokhsar D.S."/>
        </authorList>
    </citation>
    <scope>NUCLEOTIDE SEQUENCE</scope>
</reference>
<dbReference type="EMBL" id="KB096830">
    <property type="protein sequence ID" value="ESO01080.1"/>
    <property type="molecule type" value="Genomic_DNA"/>
</dbReference>
<reference evidence="2 4" key="2">
    <citation type="journal article" date="2013" name="Nature">
        <title>Insights into bilaterian evolution from three spiralian genomes.</title>
        <authorList>
            <person name="Simakov O."/>
            <person name="Marletaz F."/>
            <person name="Cho S.J."/>
            <person name="Edsinger-Gonzales E."/>
            <person name="Havlak P."/>
            <person name="Hellsten U."/>
            <person name="Kuo D.H."/>
            <person name="Larsson T."/>
            <person name="Lv J."/>
            <person name="Arendt D."/>
            <person name="Savage R."/>
            <person name="Osoegawa K."/>
            <person name="de Jong P."/>
            <person name="Grimwood J."/>
            <person name="Chapman J.A."/>
            <person name="Shapiro H."/>
            <person name="Aerts A."/>
            <person name="Otillar R.P."/>
            <person name="Terry A.Y."/>
            <person name="Boore J.L."/>
            <person name="Grigoriev I.V."/>
            <person name="Lindberg D.R."/>
            <person name="Seaver E.C."/>
            <person name="Weisblat D.A."/>
            <person name="Putnam N.H."/>
            <person name="Rokhsar D.S."/>
        </authorList>
    </citation>
    <scope>NUCLEOTIDE SEQUENCE</scope>
</reference>
<dbReference type="InParanoid" id="T1F8V2"/>
<evidence type="ECO:0000313" key="2">
    <source>
        <dbReference type="EMBL" id="ESO01080.1"/>
    </source>
</evidence>
<protein>
    <submittedName>
        <fullName evidence="2 3">Uncharacterized protein</fullName>
    </submittedName>
</protein>
<organism evidence="3 4">
    <name type="scientific">Helobdella robusta</name>
    <name type="common">Californian leech</name>
    <dbReference type="NCBI Taxonomy" id="6412"/>
    <lineage>
        <taxon>Eukaryota</taxon>
        <taxon>Metazoa</taxon>
        <taxon>Spiralia</taxon>
        <taxon>Lophotrochozoa</taxon>
        <taxon>Annelida</taxon>
        <taxon>Clitellata</taxon>
        <taxon>Hirudinea</taxon>
        <taxon>Rhynchobdellida</taxon>
        <taxon>Glossiphoniidae</taxon>
        <taxon>Helobdella</taxon>
    </lineage>
</organism>
<reference evidence="3" key="3">
    <citation type="submission" date="2015-06" db="UniProtKB">
        <authorList>
            <consortium name="EnsemblMetazoa"/>
        </authorList>
    </citation>
    <scope>IDENTIFICATION</scope>
</reference>